<dbReference type="EMBL" id="LBWA01000002">
    <property type="protein sequence ID" value="KKQ98652.1"/>
    <property type="molecule type" value="Genomic_DNA"/>
</dbReference>
<organism evidence="1 2">
    <name type="scientific">Candidatus Woesebacteria bacterium GW2011_GWA1_39_12</name>
    <dbReference type="NCBI Taxonomy" id="1618549"/>
    <lineage>
        <taxon>Bacteria</taxon>
        <taxon>Candidatus Woeseibacteriota</taxon>
    </lineage>
</organism>
<proteinExistence type="predicted"/>
<dbReference type="Gene3D" id="3.30.460.10">
    <property type="entry name" value="Beta Polymerase, domain 2"/>
    <property type="match status" value="1"/>
</dbReference>
<sequence>MYKSIVSEKNYKLAVESTKYLSERLNLESSYKKDHVWIVYGSLITNQLKEGSDLDFMLITNSNGNPRRISASYKNHPVTLYIVPKKEFVKDGREGKYGGYFCGKTLNPFISIGNLMDDKEILSVSLELITPFMVYLSKNKNIQNLNRNNIVASVFQSYSFLYPHYHSYFFKHYVSPKFQDIWRIMGETMPNTLIKLNLVIKISRNKYRFTGGLLKNINRKAVEYTSRFWAFGAYSHDRFDFPDLYFEKCNKYLSEPKYMESLTFLKNQSIIN</sequence>
<name>A0A0G0M617_9BACT</name>
<evidence type="ECO:0000313" key="2">
    <source>
        <dbReference type="Proteomes" id="UP000034325"/>
    </source>
</evidence>
<dbReference type="Proteomes" id="UP000034325">
    <property type="component" value="Unassembled WGS sequence"/>
</dbReference>
<comment type="caution">
    <text evidence="1">The sequence shown here is derived from an EMBL/GenBank/DDBJ whole genome shotgun (WGS) entry which is preliminary data.</text>
</comment>
<evidence type="ECO:0000313" key="1">
    <source>
        <dbReference type="EMBL" id="KKQ98652.1"/>
    </source>
</evidence>
<reference evidence="1 2" key="1">
    <citation type="journal article" date="2015" name="Nature">
        <title>rRNA introns, odd ribosomes, and small enigmatic genomes across a large radiation of phyla.</title>
        <authorList>
            <person name="Brown C.T."/>
            <person name="Hug L.A."/>
            <person name="Thomas B.C."/>
            <person name="Sharon I."/>
            <person name="Castelle C.J."/>
            <person name="Singh A."/>
            <person name="Wilkins M.J."/>
            <person name="Williams K.H."/>
            <person name="Banfield J.F."/>
        </authorList>
    </citation>
    <scope>NUCLEOTIDE SEQUENCE [LARGE SCALE GENOMIC DNA]</scope>
</reference>
<protein>
    <submittedName>
        <fullName evidence="1">Uncharacterized protein</fullName>
    </submittedName>
</protein>
<accession>A0A0G0M617</accession>
<dbReference type="InterPro" id="IPR043519">
    <property type="entry name" value="NT_sf"/>
</dbReference>
<dbReference type="AlphaFoldDB" id="A0A0G0M617"/>
<gene>
    <name evidence="1" type="ORF">UT23_C0002G0152</name>
</gene>
<dbReference type="SUPFAM" id="SSF81301">
    <property type="entry name" value="Nucleotidyltransferase"/>
    <property type="match status" value="1"/>
</dbReference>